<dbReference type="FunFam" id="3.20.20.80:FF:000004">
    <property type="entry name" value="Beta-glucosidase 6-phospho-beta-glucosidase"/>
    <property type="match status" value="1"/>
</dbReference>
<dbReference type="PRINTS" id="PR00131">
    <property type="entry name" value="GLHYDRLASE1"/>
</dbReference>
<feature type="binding site" evidence="10">
    <location>
        <begin position="407"/>
        <end position="408"/>
    </location>
    <ligand>
        <name>substrate</name>
    </ligand>
</feature>
<accession>A0A5Q0BLR2</accession>
<comment type="similarity">
    <text evidence="2 12">Belongs to the glycosyl hydrolase 1 family.</text>
</comment>
<dbReference type="EC" id="3.2.1.21" evidence="3 12"/>
<keyword evidence="5" id="KW-0136">Cellulose degradation</keyword>
<reference evidence="13 14" key="1">
    <citation type="submission" date="2019-09" db="EMBL/GenBank/DDBJ databases">
        <title>Ecophysiology of the spiral-shaped methanotroph Methylospira mobilis as revealed by the complete genome sequence.</title>
        <authorList>
            <person name="Oshkin I.Y."/>
            <person name="Dedysh S.N."/>
            <person name="Miroshnikov K."/>
            <person name="Danilova O.V."/>
            <person name="Hakobyan A."/>
            <person name="Liesack W."/>
        </authorList>
    </citation>
    <scope>NUCLEOTIDE SEQUENCE [LARGE SCALE GENOMIC DNA]</scope>
    <source>
        <strain evidence="13 14">Shm1</strain>
    </source>
</reference>
<evidence type="ECO:0000256" key="7">
    <source>
        <dbReference type="ARBA" id="ARBA00023295"/>
    </source>
</evidence>
<name>A0A5Q0BLR2_9GAMM</name>
<dbReference type="InParanoid" id="A0A5Q0BLR2"/>
<keyword evidence="4 12" id="KW-0378">Hydrolase</keyword>
<proteinExistence type="inferred from homology"/>
<evidence type="ECO:0000256" key="3">
    <source>
        <dbReference type="ARBA" id="ARBA00012744"/>
    </source>
</evidence>
<evidence type="ECO:0000256" key="12">
    <source>
        <dbReference type="RuleBase" id="RU361175"/>
    </source>
</evidence>
<evidence type="ECO:0000313" key="14">
    <source>
        <dbReference type="Proteomes" id="UP000325755"/>
    </source>
</evidence>
<dbReference type="Proteomes" id="UP000325755">
    <property type="component" value="Chromosome"/>
</dbReference>
<dbReference type="InterPro" id="IPR017736">
    <property type="entry name" value="Glyco_hydro_1_beta-glucosidase"/>
</dbReference>
<dbReference type="PROSITE" id="PS00572">
    <property type="entry name" value="GLYCOSYL_HYDROL_F1_1"/>
    <property type="match status" value="1"/>
</dbReference>
<protein>
    <recommendedName>
        <fullName evidence="3 12">Beta-glucosidase</fullName>
        <ecNumber evidence="3 12">3.2.1.21</ecNumber>
    </recommendedName>
</protein>
<dbReference type="SUPFAM" id="SSF51445">
    <property type="entry name" value="(Trans)glycosidases"/>
    <property type="match status" value="1"/>
</dbReference>
<dbReference type="InterPro" id="IPR017853">
    <property type="entry name" value="GH"/>
</dbReference>
<dbReference type="InterPro" id="IPR018120">
    <property type="entry name" value="Glyco_hydro_1_AS"/>
</dbReference>
<dbReference type="PANTHER" id="PTHR10353:SF36">
    <property type="entry name" value="LP05116P"/>
    <property type="match status" value="1"/>
</dbReference>
<evidence type="ECO:0000256" key="11">
    <source>
        <dbReference type="PROSITE-ProRule" id="PRU10055"/>
    </source>
</evidence>
<dbReference type="KEGG" id="mmob:F6R98_20845"/>
<dbReference type="InterPro" id="IPR033132">
    <property type="entry name" value="GH_1_N_CS"/>
</dbReference>
<dbReference type="GO" id="GO:0005829">
    <property type="term" value="C:cytosol"/>
    <property type="evidence" value="ECO:0007669"/>
    <property type="project" value="TreeGrafter"/>
</dbReference>
<feature type="binding site" evidence="10">
    <location>
        <position position="400"/>
    </location>
    <ligand>
        <name>substrate</name>
    </ligand>
</feature>
<dbReference type="Pfam" id="PF00232">
    <property type="entry name" value="Glyco_hydro_1"/>
    <property type="match status" value="1"/>
</dbReference>
<evidence type="ECO:0000313" key="13">
    <source>
        <dbReference type="EMBL" id="QFY44773.1"/>
    </source>
</evidence>
<dbReference type="NCBIfam" id="TIGR03356">
    <property type="entry name" value="BGL"/>
    <property type="match status" value="1"/>
</dbReference>
<feature type="binding site" evidence="10">
    <location>
        <position position="21"/>
    </location>
    <ligand>
        <name>substrate</name>
    </ligand>
</feature>
<dbReference type="InterPro" id="IPR001360">
    <property type="entry name" value="Glyco_hydro_1"/>
</dbReference>
<keyword evidence="14" id="KW-1185">Reference proteome</keyword>
<dbReference type="GO" id="GO:0008422">
    <property type="term" value="F:beta-glucosidase activity"/>
    <property type="evidence" value="ECO:0007669"/>
    <property type="project" value="UniProtKB-EC"/>
</dbReference>
<dbReference type="AlphaFoldDB" id="A0A5Q0BLR2"/>
<evidence type="ECO:0000256" key="8">
    <source>
        <dbReference type="ARBA" id="ARBA00023326"/>
    </source>
</evidence>
<evidence type="ECO:0000256" key="10">
    <source>
        <dbReference type="PIRSR" id="PIRSR617736-2"/>
    </source>
</evidence>
<feature type="binding site" evidence="10">
    <location>
        <position position="166"/>
    </location>
    <ligand>
        <name>substrate</name>
    </ligand>
</feature>
<dbReference type="EMBL" id="CP044205">
    <property type="protein sequence ID" value="QFY44773.1"/>
    <property type="molecule type" value="Genomic_DNA"/>
</dbReference>
<feature type="binding site" evidence="10">
    <location>
        <position position="294"/>
    </location>
    <ligand>
        <name>substrate</name>
    </ligand>
</feature>
<dbReference type="PANTHER" id="PTHR10353">
    <property type="entry name" value="GLYCOSYL HYDROLASE"/>
    <property type="match status" value="1"/>
</dbReference>
<evidence type="ECO:0000256" key="6">
    <source>
        <dbReference type="ARBA" id="ARBA00023277"/>
    </source>
</evidence>
<dbReference type="OrthoDB" id="9765195at2"/>
<dbReference type="RefSeq" id="WP_153250738.1">
    <property type="nucleotide sequence ID" value="NZ_CP044205.1"/>
</dbReference>
<feature type="active site" description="Nucleophile" evidence="9 11">
    <location>
        <position position="352"/>
    </location>
</feature>
<feature type="binding site" evidence="10">
    <location>
        <position position="122"/>
    </location>
    <ligand>
        <name>substrate</name>
    </ligand>
</feature>
<dbReference type="FunCoup" id="A0A5Q0BLR2">
    <property type="interactions" value="410"/>
</dbReference>
<evidence type="ECO:0000256" key="4">
    <source>
        <dbReference type="ARBA" id="ARBA00022801"/>
    </source>
</evidence>
<comment type="catalytic activity">
    <reaction evidence="1 12">
        <text>Hydrolysis of terminal, non-reducing beta-D-glucosyl residues with release of beta-D-glucose.</text>
        <dbReference type="EC" id="3.2.1.21"/>
    </reaction>
</comment>
<keyword evidence="6" id="KW-0119">Carbohydrate metabolism</keyword>
<feature type="active site" description="Proton donor" evidence="9">
    <location>
        <position position="167"/>
    </location>
</feature>
<evidence type="ECO:0000256" key="1">
    <source>
        <dbReference type="ARBA" id="ARBA00000448"/>
    </source>
</evidence>
<gene>
    <name evidence="13" type="ORF">F6R98_20845</name>
</gene>
<evidence type="ECO:0000256" key="9">
    <source>
        <dbReference type="PIRSR" id="PIRSR617736-1"/>
    </source>
</evidence>
<organism evidence="13 14">
    <name type="scientific">Candidatus Methylospira mobilis</name>
    <dbReference type="NCBI Taxonomy" id="1808979"/>
    <lineage>
        <taxon>Bacteria</taxon>
        <taxon>Pseudomonadati</taxon>
        <taxon>Pseudomonadota</taxon>
        <taxon>Gammaproteobacteria</taxon>
        <taxon>Methylococcales</taxon>
        <taxon>Methylococcaceae</taxon>
        <taxon>Candidatus Methylospira</taxon>
    </lineage>
</organism>
<keyword evidence="7 12" id="KW-0326">Glycosidase</keyword>
<keyword evidence="8" id="KW-0624">Polysaccharide degradation</keyword>
<evidence type="ECO:0000256" key="2">
    <source>
        <dbReference type="ARBA" id="ARBA00010838"/>
    </source>
</evidence>
<dbReference type="Gene3D" id="3.20.20.80">
    <property type="entry name" value="Glycosidases"/>
    <property type="match status" value="1"/>
</dbReference>
<evidence type="ECO:0000256" key="5">
    <source>
        <dbReference type="ARBA" id="ARBA00023001"/>
    </source>
</evidence>
<dbReference type="PROSITE" id="PS00653">
    <property type="entry name" value="GLYCOSYL_HYDROL_F1_2"/>
    <property type="match status" value="1"/>
</dbReference>
<dbReference type="GO" id="GO:0030245">
    <property type="term" value="P:cellulose catabolic process"/>
    <property type="evidence" value="ECO:0007669"/>
    <property type="project" value="UniProtKB-KW"/>
</dbReference>
<sequence length="451" mass="50595">MTDVAQFPPGFLWGAATSAYQIEGSPLADGAGPSNWHLFSHRDGTISDASNGDIACDHYRRFGEDIGLMRQLGLQAYRFSLSWSRIFPAGTGKINQKGLDFYRRLLNALLDAGIQPYPTLFHWDLPAALDERGGWTNSDCAHWLADYAQTVFGALGGLAENWTTLNEPWVIADAGFLDGIHAPGHRSLQETPLVAHNLLRAHALAVQAFRAESNGRIGIVVNIEPKYAASDQRGDQTAAERAHAYMNRQYLDPLFLGGYPDELAEVFGDYWPRHNEADMRLLRTPFDFLGVNYYTRSVNRADGNNLPVRASPVAQPGAEYTEMGWEVFPRGLKETLLWIKRRYGDIPLYVTENGAAFKDPPLTAQGRLHDARRVEYYRTHLNACREAIGSGVNLKGYFAWSLFDNFEWSYGYSKRFGLIHVDFDTQKRIFKDSAYFFSEAILSNGASIDSD</sequence>